<organism evidence="1">
    <name type="scientific">human gut metagenome</name>
    <dbReference type="NCBI Taxonomy" id="408170"/>
    <lineage>
        <taxon>unclassified sequences</taxon>
        <taxon>metagenomes</taxon>
        <taxon>organismal metagenomes</taxon>
    </lineage>
</organism>
<name>K1T2R1_9ZZZZ</name>
<dbReference type="InterPro" id="IPR011013">
    <property type="entry name" value="Gal_mutarotase_sf_dom"/>
</dbReference>
<accession>K1T2R1</accession>
<comment type="caution">
    <text evidence="1">The sequence shown here is derived from an EMBL/GenBank/DDBJ whole genome shotgun (WGS) entry which is preliminary data.</text>
</comment>
<dbReference type="InterPro" id="IPR014718">
    <property type="entry name" value="GH-type_carb-bd"/>
</dbReference>
<dbReference type="AlphaFoldDB" id="K1T2R1"/>
<dbReference type="GO" id="GO:0006006">
    <property type="term" value="P:glucose metabolic process"/>
    <property type="evidence" value="ECO:0007669"/>
    <property type="project" value="TreeGrafter"/>
</dbReference>
<proteinExistence type="predicted"/>
<dbReference type="GO" id="GO:0004034">
    <property type="term" value="F:aldose 1-epimerase activity"/>
    <property type="evidence" value="ECO:0007669"/>
    <property type="project" value="UniProtKB-EC"/>
</dbReference>
<dbReference type="EMBL" id="AJWY01008728">
    <property type="protein sequence ID" value="EKC60405.1"/>
    <property type="molecule type" value="Genomic_DNA"/>
</dbReference>
<dbReference type="PANTHER" id="PTHR10091">
    <property type="entry name" value="ALDOSE-1-EPIMERASE"/>
    <property type="match status" value="1"/>
</dbReference>
<dbReference type="Gene3D" id="2.70.98.10">
    <property type="match status" value="1"/>
</dbReference>
<sequence length="68" mass="7777">LPGVQFYIGNYMDGSQIGKGKLPLTHRSGFCLETQYYPNALNNPDFIQNLFDENHPFVSDTVYRFSAE</sequence>
<dbReference type="EC" id="5.1.3.3" evidence="1"/>
<protein>
    <submittedName>
        <fullName evidence="1">Aldose 1-epimerase</fullName>
        <ecNumber evidence="1">5.1.3.3</ecNumber>
    </submittedName>
</protein>
<feature type="non-terminal residue" evidence="1">
    <location>
        <position position="1"/>
    </location>
</feature>
<reference evidence="1" key="1">
    <citation type="journal article" date="2013" name="Environ. Microbiol.">
        <title>Microbiota from the distal guts of lean and obese adolescents exhibit partial functional redundancy besides clear differences in community structure.</title>
        <authorList>
            <person name="Ferrer M."/>
            <person name="Ruiz A."/>
            <person name="Lanza F."/>
            <person name="Haange S.B."/>
            <person name="Oberbach A."/>
            <person name="Till H."/>
            <person name="Bargiela R."/>
            <person name="Campoy C."/>
            <person name="Segura M.T."/>
            <person name="Richter M."/>
            <person name="von Bergen M."/>
            <person name="Seifert J."/>
            <person name="Suarez A."/>
        </authorList>
    </citation>
    <scope>NUCLEOTIDE SEQUENCE</scope>
</reference>
<dbReference type="SUPFAM" id="SSF74650">
    <property type="entry name" value="Galactose mutarotase-like"/>
    <property type="match status" value="1"/>
</dbReference>
<dbReference type="PANTHER" id="PTHR10091:SF0">
    <property type="entry name" value="GALACTOSE MUTAROTASE"/>
    <property type="match status" value="1"/>
</dbReference>
<keyword evidence="1" id="KW-0413">Isomerase</keyword>
<dbReference type="GO" id="GO:0030246">
    <property type="term" value="F:carbohydrate binding"/>
    <property type="evidence" value="ECO:0007669"/>
    <property type="project" value="InterPro"/>
</dbReference>
<dbReference type="GO" id="GO:0033499">
    <property type="term" value="P:galactose catabolic process via UDP-galactose, Leloir pathway"/>
    <property type="evidence" value="ECO:0007669"/>
    <property type="project" value="TreeGrafter"/>
</dbReference>
<gene>
    <name evidence="1" type="ORF">LEA_12879</name>
</gene>
<evidence type="ECO:0000313" key="1">
    <source>
        <dbReference type="EMBL" id="EKC60405.1"/>
    </source>
</evidence>